<accession>A0ACD5TJX5</accession>
<name>A0ACD5TJX5_AVESA</name>
<proteinExistence type="predicted"/>
<organism evidence="1 2">
    <name type="scientific">Avena sativa</name>
    <name type="common">Oat</name>
    <dbReference type="NCBI Taxonomy" id="4498"/>
    <lineage>
        <taxon>Eukaryota</taxon>
        <taxon>Viridiplantae</taxon>
        <taxon>Streptophyta</taxon>
        <taxon>Embryophyta</taxon>
        <taxon>Tracheophyta</taxon>
        <taxon>Spermatophyta</taxon>
        <taxon>Magnoliopsida</taxon>
        <taxon>Liliopsida</taxon>
        <taxon>Poales</taxon>
        <taxon>Poaceae</taxon>
        <taxon>BOP clade</taxon>
        <taxon>Pooideae</taxon>
        <taxon>Poodae</taxon>
        <taxon>Poeae</taxon>
        <taxon>Poeae Chloroplast Group 1 (Aveneae type)</taxon>
        <taxon>Aveninae</taxon>
        <taxon>Avena</taxon>
    </lineage>
</organism>
<reference evidence="1" key="1">
    <citation type="submission" date="2021-05" db="EMBL/GenBank/DDBJ databases">
        <authorList>
            <person name="Scholz U."/>
            <person name="Mascher M."/>
            <person name="Fiebig A."/>
        </authorList>
    </citation>
    <scope>NUCLEOTIDE SEQUENCE [LARGE SCALE GENOMIC DNA]</scope>
</reference>
<evidence type="ECO:0000313" key="1">
    <source>
        <dbReference type="EnsemblPlants" id="AVESA.00010b.r2.1AG0073090.2.CDS"/>
    </source>
</evidence>
<dbReference type="EnsemblPlants" id="AVESA.00010b.r2.1AG0073090.2">
    <property type="protein sequence ID" value="AVESA.00010b.r2.1AG0073090.2.CDS"/>
    <property type="gene ID" value="AVESA.00010b.r2.1AG0073090"/>
</dbReference>
<sequence length="480" mass="52195">MPPFPRHYHLPRRRASTFSLLRWLPRPSLLSCVLFPLALFFAVFAFVVSFVWFTLFYFVASLLNKDSDHGSFKNGSGDVDNHPREGVGQEGKSHAKGKAVMDHATELLTGDSAGDRKLEIKEVHIDGFSQVSRNTIRISSSGASVDCEVRSTNNDDRVVEKPSIFETGRQGMHDNADLEGVQVDGFVDEHNIKLVRRSTSGDSFPSAYSINSVQVRDLPGMNEVIEISSDFVVGSNQNMVVPSNSPSPYSSDTNEEYGEARKELSDCTPYEIINFIDKHETRDQPLDETAGLLTSSDGSAHVIIPGEHTDSTEDKDAGCVPESLIDCVPNLEHFDEQRVPYVPITEANAKQSADTSDEVHDFSNEDEAAALSQYSVCEDTVSSDDKQAEAIGNNGVEPSDPASAACDIVGNHQTATRALDDSVNGNSTGVAVASRETSEDEAGDDSSSEGAPRGRPLLRRSPSQWWNLCGVVDVFAGSDD</sequence>
<keyword evidence="2" id="KW-1185">Reference proteome</keyword>
<dbReference type="Proteomes" id="UP001732700">
    <property type="component" value="Chromosome 1A"/>
</dbReference>
<reference evidence="1" key="2">
    <citation type="submission" date="2025-09" db="UniProtKB">
        <authorList>
            <consortium name="EnsemblPlants"/>
        </authorList>
    </citation>
    <scope>IDENTIFICATION</scope>
</reference>
<evidence type="ECO:0000313" key="2">
    <source>
        <dbReference type="Proteomes" id="UP001732700"/>
    </source>
</evidence>
<protein>
    <submittedName>
        <fullName evidence="1">Uncharacterized protein</fullName>
    </submittedName>
</protein>